<gene>
    <name evidence="14" type="ORF">GKO46_01760</name>
    <name evidence="15" type="ORF">GKO48_07510</name>
</gene>
<keyword evidence="9" id="KW-0902">Two-component regulatory system</keyword>
<dbReference type="AlphaFoldDB" id="A0AAJ6CRQ4"/>
<keyword evidence="5" id="KW-0808">Transferase</keyword>
<dbReference type="InterPro" id="IPR052162">
    <property type="entry name" value="Sensor_kinase/Photoreceptor"/>
</dbReference>
<dbReference type="InterPro" id="IPR003594">
    <property type="entry name" value="HATPase_dom"/>
</dbReference>
<dbReference type="InterPro" id="IPR036890">
    <property type="entry name" value="HATPase_C_sf"/>
</dbReference>
<dbReference type="SUPFAM" id="SSF158472">
    <property type="entry name" value="HAMP domain-like"/>
    <property type="match status" value="1"/>
</dbReference>
<dbReference type="InterPro" id="IPR004358">
    <property type="entry name" value="Sig_transdc_His_kin-like_C"/>
</dbReference>
<dbReference type="Pfam" id="PF00512">
    <property type="entry name" value="HisKA"/>
    <property type="match status" value="1"/>
</dbReference>
<evidence type="ECO:0000256" key="1">
    <source>
        <dbReference type="ARBA" id="ARBA00000085"/>
    </source>
</evidence>
<sequence>MQAKLIVFGAGASILALSIVAVVAFFITKDAISDSVINGLSAVATTQRQQINSMFANYEEDLDSVANDTQVRQSLRHIIATNDHVDRFVLNQTLTDRATVEKTGESFDIQDTFGQILASSEPGHIGKSPYDPTEEGFVIKTGTSDENGSESEIRLSAPITFDGRIIGYVTLHHDFSDLDQIVTRYIGRRDTGETLVVTRNSDGELHFVTPLRFNEGGDFYRPIDTTDSNRLEVRSMSTVSMIETDLVDYRGKRVFGVHHYIEAADIGLVVKIDEAEALSRLDSLGRGLVLTILLVSIVIGLFAIFVARHLIEPITQLTQAADRFSRGELGTRIAVVSTDEIGTLSHTFNNMAGSIQSANTELESRVDERTSDLRRSNQDLEQFAYVASHDLQEPLRMVSSYTQLLSRRYTGKLDHDADEFIGFAVDGAKRMQTLINDLLTYSRAGRSDGQYSEYDARDIVDEAVGNLESRIESSDAELRIGNLPTLVADHQQLVSIFQNLISNSIKYRSASRTPIIEVSSERVGNAWRFAVRDNGIGIDPAFTDRIFTIFQRLHGREEYQGTGIGLAVVKKLIERTGGSIWVESEPDEGSTFFFTVIDRQSDTDVGETNERTNFRAAS</sequence>
<dbReference type="CDD" id="cd00082">
    <property type="entry name" value="HisKA"/>
    <property type="match status" value="1"/>
</dbReference>
<evidence type="ECO:0000259" key="11">
    <source>
        <dbReference type="SMART" id="SM00304"/>
    </source>
</evidence>
<dbReference type="InterPro" id="IPR036097">
    <property type="entry name" value="HisK_dim/P_sf"/>
</dbReference>
<evidence type="ECO:0000313" key="16">
    <source>
        <dbReference type="Proteomes" id="UP001219901"/>
    </source>
</evidence>
<evidence type="ECO:0000259" key="13">
    <source>
        <dbReference type="SMART" id="SM00388"/>
    </source>
</evidence>
<dbReference type="EMBL" id="WMBE01000001">
    <property type="protein sequence ID" value="MDG0865798.1"/>
    <property type="molecule type" value="Genomic_DNA"/>
</dbReference>
<dbReference type="Proteomes" id="UP001321249">
    <property type="component" value="Unassembled WGS sequence"/>
</dbReference>
<dbReference type="Gene3D" id="3.30.450.20">
    <property type="entry name" value="PAS domain"/>
    <property type="match status" value="1"/>
</dbReference>
<dbReference type="InterPro" id="IPR003660">
    <property type="entry name" value="HAMP_dom"/>
</dbReference>
<evidence type="ECO:0000313" key="17">
    <source>
        <dbReference type="Proteomes" id="UP001321249"/>
    </source>
</evidence>
<dbReference type="SUPFAM" id="SSF55874">
    <property type="entry name" value="ATPase domain of HSP90 chaperone/DNA topoisomerase II/histidine kinase"/>
    <property type="match status" value="1"/>
</dbReference>
<dbReference type="GO" id="GO:0000155">
    <property type="term" value="F:phosphorelay sensor kinase activity"/>
    <property type="evidence" value="ECO:0007669"/>
    <property type="project" value="InterPro"/>
</dbReference>
<keyword evidence="8 10" id="KW-1133">Transmembrane helix</keyword>
<feature type="domain" description="Signal transduction histidine kinase dimerisation/phosphoacceptor" evidence="13">
    <location>
        <begin position="379"/>
        <end position="447"/>
    </location>
</feature>
<dbReference type="InterPro" id="IPR029151">
    <property type="entry name" value="Sensor-like_sf"/>
</dbReference>
<evidence type="ECO:0000256" key="4">
    <source>
        <dbReference type="ARBA" id="ARBA00022553"/>
    </source>
</evidence>
<proteinExistence type="predicted"/>
<dbReference type="EMBL" id="CP046147">
    <property type="protein sequence ID" value="WFG39471.1"/>
    <property type="molecule type" value="Genomic_DNA"/>
</dbReference>
<dbReference type="Gene3D" id="3.30.565.10">
    <property type="entry name" value="Histidine kinase-like ATPase, C-terminal domain"/>
    <property type="match status" value="1"/>
</dbReference>
<dbReference type="Gene3D" id="6.10.340.10">
    <property type="match status" value="1"/>
</dbReference>
<evidence type="ECO:0000256" key="6">
    <source>
        <dbReference type="ARBA" id="ARBA00022692"/>
    </source>
</evidence>
<evidence type="ECO:0000256" key="10">
    <source>
        <dbReference type="SAM" id="Phobius"/>
    </source>
</evidence>
<dbReference type="SUPFAM" id="SSF103190">
    <property type="entry name" value="Sensory domain-like"/>
    <property type="match status" value="1"/>
</dbReference>
<dbReference type="SMART" id="SM00387">
    <property type="entry name" value="HATPase_c"/>
    <property type="match status" value="1"/>
</dbReference>
<keyword evidence="6 10" id="KW-0812">Transmembrane</keyword>
<evidence type="ECO:0000259" key="12">
    <source>
        <dbReference type="SMART" id="SM00387"/>
    </source>
</evidence>
<reference evidence="16 17" key="1">
    <citation type="submission" date="2019-11" db="EMBL/GenBank/DDBJ databases">
        <authorList>
            <person name="Cho J.-C."/>
        </authorList>
    </citation>
    <scope>NUCLEOTIDE SEQUENCE [LARGE SCALE GENOMIC DNA]</scope>
    <source>
        <strain evidence="15 16">JH1073</strain>
        <strain evidence="14 17">JH702</strain>
    </source>
</reference>
<dbReference type="InterPro" id="IPR003661">
    <property type="entry name" value="HisK_dim/P_dom"/>
</dbReference>
<dbReference type="PRINTS" id="PR00344">
    <property type="entry name" value="BCTRLSENSOR"/>
</dbReference>
<evidence type="ECO:0000313" key="14">
    <source>
        <dbReference type="EMBL" id="MDG0865798.1"/>
    </source>
</evidence>
<feature type="domain" description="Histidine kinase/HSP90-like ATPase" evidence="12">
    <location>
        <begin position="488"/>
        <end position="600"/>
    </location>
</feature>
<comment type="catalytic activity">
    <reaction evidence="1">
        <text>ATP + protein L-histidine = ADP + protein N-phospho-L-histidine.</text>
        <dbReference type="EC" id="2.7.13.3"/>
    </reaction>
</comment>
<evidence type="ECO:0000313" key="15">
    <source>
        <dbReference type="EMBL" id="WFG39471.1"/>
    </source>
</evidence>
<evidence type="ECO:0000256" key="7">
    <source>
        <dbReference type="ARBA" id="ARBA00022777"/>
    </source>
</evidence>
<dbReference type="SMART" id="SM00304">
    <property type="entry name" value="HAMP"/>
    <property type="match status" value="1"/>
</dbReference>
<reference evidence="15" key="2">
    <citation type="journal article" date="2023" name="Nat. Commun.">
        <title>Cultivation of marine bacteria of the SAR202 clade.</title>
        <authorList>
            <person name="Lim Y."/>
            <person name="Seo J.H."/>
            <person name="Giovannoni S.J."/>
            <person name="Kang I."/>
            <person name="Cho J.C."/>
        </authorList>
    </citation>
    <scope>NUCLEOTIDE SEQUENCE</scope>
    <source>
        <strain evidence="15">JH1073</strain>
    </source>
</reference>
<protein>
    <recommendedName>
        <fullName evidence="3">histidine kinase</fullName>
        <ecNumber evidence="3">2.7.13.3</ecNumber>
    </recommendedName>
</protein>
<accession>A0AAJ6CRQ4</accession>
<keyword evidence="7" id="KW-0418">Kinase</keyword>
<dbReference type="Pfam" id="PF02518">
    <property type="entry name" value="HATPase_c"/>
    <property type="match status" value="1"/>
</dbReference>
<dbReference type="Proteomes" id="UP001219901">
    <property type="component" value="Chromosome"/>
</dbReference>
<feature type="domain" description="HAMP" evidence="11">
    <location>
        <begin position="308"/>
        <end position="360"/>
    </location>
</feature>
<evidence type="ECO:0000256" key="5">
    <source>
        <dbReference type="ARBA" id="ARBA00022679"/>
    </source>
</evidence>
<organism evidence="15 16">
    <name type="scientific">Candidatus Lucifugimonas marina</name>
    <dbReference type="NCBI Taxonomy" id="3038979"/>
    <lineage>
        <taxon>Bacteria</taxon>
        <taxon>Bacillati</taxon>
        <taxon>Chloroflexota</taxon>
        <taxon>Dehalococcoidia</taxon>
        <taxon>SAR202 cluster</taxon>
        <taxon>Candidatus Lucifugimonadales</taxon>
        <taxon>Candidatus Lucifugimonadaceae</taxon>
        <taxon>Candidatus Lucifugimonas</taxon>
    </lineage>
</organism>
<feature type="transmembrane region" description="Helical" evidence="10">
    <location>
        <begin position="288"/>
        <end position="311"/>
    </location>
</feature>
<evidence type="ECO:0000256" key="8">
    <source>
        <dbReference type="ARBA" id="ARBA00022989"/>
    </source>
</evidence>
<evidence type="ECO:0000256" key="9">
    <source>
        <dbReference type="ARBA" id="ARBA00023012"/>
    </source>
</evidence>
<reference evidence="16" key="3">
    <citation type="submission" date="2023-06" db="EMBL/GenBank/DDBJ databases">
        <title>Pangenomics reveal diversification of enzyme families and niche specialization in globally abundant SAR202 bacteria.</title>
        <authorList>
            <person name="Saw J.H.W."/>
        </authorList>
    </citation>
    <scope>NUCLEOTIDE SEQUENCE [LARGE SCALE GENOMIC DNA]</scope>
    <source>
        <strain evidence="16">JH1073</strain>
    </source>
</reference>
<keyword evidence="4" id="KW-0597">Phosphoprotein</keyword>
<dbReference type="Gene3D" id="1.10.287.130">
    <property type="match status" value="1"/>
</dbReference>
<evidence type="ECO:0000256" key="3">
    <source>
        <dbReference type="ARBA" id="ARBA00012438"/>
    </source>
</evidence>
<dbReference type="CDD" id="cd06225">
    <property type="entry name" value="HAMP"/>
    <property type="match status" value="1"/>
</dbReference>
<dbReference type="GO" id="GO:0005886">
    <property type="term" value="C:plasma membrane"/>
    <property type="evidence" value="ECO:0007669"/>
    <property type="project" value="UniProtKB-SubCell"/>
</dbReference>
<dbReference type="SMART" id="SM00388">
    <property type="entry name" value="HisKA"/>
    <property type="match status" value="1"/>
</dbReference>
<comment type="subcellular location">
    <subcellularLocation>
        <location evidence="2">Membrane</location>
        <topology evidence="2">Multi-pass membrane protein</topology>
    </subcellularLocation>
</comment>
<feature type="transmembrane region" description="Helical" evidence="10">
    <location>
        <begin position="6"/>
        <end position="27"/>
    </location>
</feature>
<dbReference type="Pfam" id="PF00672">
    <property type="entry name" value="HAMP"/>
    <property type="match status" value="1"/>
</dbReference>
<dbReference type="PANTHER" id="PTHR43304:SF1">
    <property type="entry name" value="PAC DOMAIN-CONTAINING PROTEIN"/>
    <property type="match status" value="1"/>
</dbReference>
<dbReference type="RefSeq" id="WP_342823198.1">
    <property type="nucleotide sequence ID" value="NZ_CP046146.1"/>
</dbReference>
<dbReference type="SUPFAM" id="SSF47384">
    <property type="entry name" value="Homodimeric domain of signal transducing histidine kinase"/>
    <property type="match status" value="1"/>
</dbReference>
<keyword evidence="16" id="KW-1185">Reference proteome</keyword>
<evidence type="ECO:0000256" key="2">
    <source>
        <dbReference type="ARBA" id="ARBA00004141"/>
    </source>
</evidence>
<keyword evidence="10" id="KW-0472">Membrane</keyword>
<dbReference type="EC" id="2.7.13.3" evidence="3"/>
<name>A0AAJ6CRQ4_9CHLR</name>
<dbReference type="PANTHER" id="PTHR43304">
    <property type="entry name" value="PHYTOCHROME-LIKE PROTEIN CPH1"/>
    <property type="match status" value="1"/>
</dbReference>
<dbReference type="FunFam" id="3.30.565.10:FF:000006">
    <property type="entry name" value="Sensor histidine kinase WalK"/>
    <property type="match status" value="1"/>
</dbReference>